<dbReference type="EMBL" id="FRBK01000006">
    <property type="protein sequence ID" value="SHL82788.1"/>
    <property type="molecule type" value="Genomic_DNA"/>
</dbReference>
<proteinExistence type="predicted"/>
<protein>
    <submittedName>
        <fullName evidence="2">Uncharacterized protein</fullName>
    </submittedName>
</protein>
<accession>A0A9X8MU51</accession>
<organism evidence="2 3">
    <name type="scientific">Streptomyces yunnanensis</name>
    <dbReference type="NCBI Taxonomy" id="156453"/>
    <lineage>
        <taxon>Bacteria</taxon>
        <taxon>Bacillati</taxon>
        <taxon>Actinomycetota</taxon>
        <taxon>Actinomycetes</taxon>
        <taxon>Kitasatosporales</taxon>
        <taxon>Streptomycetaceae</taxon>
        <taxon>Streptomyces</taxon>
    </lineage>
</organism>
<feature type="compositionally biased region" description="Basic and acidic residues" evidence="1">
    <location>
        <begin position="27"/>
        <end position="40"/>
    </location>
</feature>
<comment type="caution">
    <text evidence="2">The sequence shown here is derived from an EMBL/GenBank/DDBJ whole genome shotgun (WGS) entry which is preliminary data.</text>
</comment>
<gene>
    <name evidence="2" type="ORF">SAMN05216268_106334</name>
</gene>
<feature type="compositionally biased region" description="Basic residues" evidence="1">
    <location>
        <begin position="138"/>
        <end position="148"/>
    </location>
</feature>
<dbReference type="Proteomes" id="UP000184388">
    <property type="component" value="Unassembled WGS sequence"/>
</dbReference>
<evidence type="ECO:0000256" key="1">
    <source>
        <dbReference type="SAM" id="MobiDB-lite"/>
    </source>
</evidence>
<evidence type="ECO:0000313" key="3">
    <source>
        <dbReference type="Proteomes" id="UP000184388"/>
    </source>
</evidence>
<feature type="region of interest" description="Disordered" evidence="1">
    <location>
        <begin position="1"/>
        <end position="148"/>
    </location>
</feature>
<name>A0A9X8MU51_9ACTN</name>
<sequence length="240" mass="25992">MDRFRPVKEAGGPGLSEAAAAGLRHPSALEDGDRPADGPLRRSPAGEDAAANALRDVRPLRGDPGRQHRGVGPGRPPLPSEVEGRTAEGPPPRRGPRRLRAGGGVLGCRHGPTAAPPAQGPHSRTWERPSAERLGSLQRRRCSNRRAQQRRLQNKGRCPCLPGSTLGLDTAQRCRLCRHERRLRSIRHQPCPDLSRRSAAPRSQSSSWVVGGSLRQLEAAANRVVEVQVPEPVPERRTPG</sequence>
<evidence type="ECO:0000313" key="2">
    <source>
        <dbReference type="EMBL" id="SHL82788.1"/>
    </source>
</evidence>
<reference evidence="3" key="1">
    <citation type="submission" date="2016-11" db="EMBL/GenBank/DDBJ databases">
        <authorList>
            <person name="Jaros S."/>
            <person name="Januszkiewicz K."/>
            <person name="Wedrychowicz H."/>
        </authorList>
    </citation>
    <scope>NUCLEOTIDE SEQUENCE [LARGE SCALE GENOMIC DNA]</scope>
    <source>
        <strain evidence="3">CGMCC 4.3555</strain>
    </source>
</reference>
<dbReference type="AlphaFoldDB" id="A0A9X8MU51"/>
<feature type="compositionally biased region" description="Basic and acidic residues" evidence="1">
    <location>
        <begin position="55"/>
        <end position="66"/>
    </location>
</feature>